<dbReference type="InterPro" id="IPR029071">
    <property type="entry name" value="Ubiquitin-like_domsf"/>
</dbReference>
<keyword evidence="3" id="KW-1185">Reference proteome</keyword>
<accession>A0ABR4CL61</accession>
<dbReference type="SUPFAM" id="SSF54236">
    <property type="entry name" value="Ubiquitin-like"/>
    <property type="match status" value="1"/>
</dbReference>
<dbReference type="PROSITE" id="PS50053">
    <property type="entry name" value="UBIQUITIN_2"/>
    <property type="match status" value="1"/>
</dbReference>
<evidence type="ECO:0000313" key="3">
    <source>
        <dbReference type="Proteomes" id="UP001595075"/>
    </source>
</evidence>
<evidence type="ECO:0000313" key="2">
    <source>
        <dbReference type="EMBL" id="KAL2070665.1"/>
    </source>
</evidence>
<evidence type="ECO:0000259" key="1">
    <source>
        <dbReference type="PROSITE" id="PS50053"/>
    </source>
</evidence>
<gene>
    <name evidence="2" type="ORF">VTL71DRAFT_13691</name>
</gene>
<organism evidence="2 3">
    <name type="scientific">Oculimacula yallundae</name>
    <dbReference type="NCBI Taxonomy" id="86028"/>
    <lineage>
        <taxon>Eukaryota</taxon>
        <taxon>Fungi</taxon>
        <taxon>Dikarya</taxon>
        <taxon>Ascomycota</taxon>
        <taxon>Pezizomycotina</taxon>
        <taxon>Leotiomycetes</taxon>
        <taxon>Helotiales</taxon>
        <taxon>Ploettnerulaceae</taxon>
        <taxon>Oculimacula</taxon>
    </lineage>
</organism>
<feature type="domain" description="Ubiquitin-like" evidence="1">
    <location>
        <begin position="211"/>
        <end position="288"/>
    </location>
</feature>
<dbReference type="Pfam" id="PF00240">
    <property type="entry name" value="ubiquitin"/>
    <property type="match status" value="1"/>
</dbReference>
<dbReference type="Proteomes" id="UP001595075">
    <property type="component" value="Unassembled WGS sequence"/>
</dbReference>
<name>A0ABR4CL61_9HELO</name>
<dbReference type="EMBL" id="JAZHXI010000006">
    <property type="protein sequence ID" value="KAL2070665.1"/>
    <property type="molecule type" value="Genomic_DNA"/>
</dbReference>
<comment type="caution">
    <text evidence="2">The sequence shown here is derived from an EMBL/GenBank/DDBJ whole genome shotgun (WGS) entry which is preliminary data.</text>
</comment>
<dbReference type="InterPro" id="IPR000626">
    <property type="entry name" value="Ubiquitin-like_dom"/>
</dbReference>
<sequence length="288" mass="32790">MSKRATSLNYHLKTELAKTSKSRFAPLRQQRIIPAKSRYEKSPTMSSLAELLAVRKESLRPYLHMMHNVPQGIVFLFSDRVSNSVEGKAQDLASHTDSTKEDFIEELRRLIAIKTFTADEDGTKIMPNDLMDEMWLALIIDTRTYAELQTALGTKLHRRYGITEPVADQEARSLRVSTMECLYKNFFGTEPLSPAYVGSPTIHPQIDPDYIEINFRRVSGSAIILHILRRSTILDVKIKLATQTTVNVAAKRLQLIAHDKEVGAILVDEKTLEDYSFVDYDTIYLIIN</sequence>
<proteinExistence type="predicted"/>
<protein>
    <recommendedName>
        <fullName evidence="1">Ubiquitin-like domain-containing protein</fullName>
    </recommendedName>
</protein>
<dbReference type="Gene3D" id="3.10.20.90">
    <property type="entry name" value="Phosphatidylinositol 3-kinase Catalytic Subunit, Chain A, domain 1"/>
    <property type="match status" value="1"/>
</dbReference>
<reference evidence="2 3" key="1">
    <citation type="journal article" date="2024" name="Commun. Biol.">
        <title>Comparative genomic analysis of thermophilic fungi reveals convergent evolutionary adaptations and gene losses.</title>
        <authorList>
            <person name="Steindorff A.S."/>
            <person name="Aguilar-Pontes M.V."/>
            <person name="Robinson A.J."/>
            <person name="Andreopoulos B."/>
            <person name="LaButti K."/>
            <person name="Kuo A."/>
            <person name="Mondo S."/>
            <person name="Riley R."/>
            <person name="Otillar R."/>
            <person name="Haridas S."/>
            <person name="Lipzen A."/>
            <person name="Grimwood J."/>
            <person name="Schmutz J."/>
            <person name="Clum A."/>
            <person name="Reid I.D."/>
            <person name="Moisan M.C."/>
            <person name="Butler G."/>
            <person name="Nguyen T.T.M."/>
            <person name="Dewar K."/>
            <person name="Conant G."/>
            <person name="Drula E."/>
            <person name="Henrissat B."/>
            <person name="Hansel C."/>
            <person name="Singer S."/>
            <person name="Hutchinson M.I."/>
            <person name="de Vries R.P."/>
            <person name="Natvig D.O."/>
            <person name="Powell A.J."/>
            <person name="Tsang A."/>
            <person name="Grigoriev I.V."/>
        </authorList>
    </citation>
    <scope>NUCLEOTIDE SEQUENCE [LARGE SCALE GENOMIC DNA]</scope>
    <source>
        <strain evidence="2 3">CBS 494.80</strain>
    </source>
</reference>
<dbReference type="CDD" id="cd17039">
    <property type="entry name" value="Ubl_ubiquitin_like"/>
    <property type="match status" value="1"/>
</dbReference>